<name>A0A9W9CQV2_9PLEO</name>
<feature type="compositionally biased region" description="Acidic residues" evidence="3">
    <location>
        <begin position="15"/>
        <end position="24"/>
    </location>
</feature>
<dbReference type="GO" id="GO:0008270">
    <property type="term" value="F:zinc ion binding"/>
    <property type="evidence" value="ECO:0007669"/>
    <property type="project" value="InterPro"/>
</dbReference>
<dbReference type="PANTHER" id="PTHR31001">
    <property type="entry name" value="UNCHARACTERIZED TRANSCRIPTIONAL REGULATORY PROTEIN"/>
    <property type="match status" value="1"/>
</dbReference>
<protein>
    <recommendedName>
        <fullName evidence="4">Xylanolytic transcriptional activator regulatory domain-containing protein</fullName>
    </recommendedName>
</protein>
<evidence type="ECO:0000313" key="5">
    <source>
        <dbReference type="EMBL" id="KAJ4377286.1"/>
    </source>
</evidence>
<sequence length="615" mass="69404">MDQSHDPENPSSNESNDDVVDDDDGNGHAPYLLRQMEVKKAWDQLYDSEEDLLFCTRTISVDLASLHPSQAHIFKLWQIYLDNVNPLLKVTHTPTLQSRFIDAASDVTNIDPPLEALMFGIYCIALLSIRQEECYRLFGASRQETLRGYQQGCREALLNSKFLRSGDRDTLTALLFYLTSVKPATDPRSLSSMLGAAIRIAQRMGIHTEAANSKQNALEAELRRRLWWSLILFDTRISEMTEFKMGMLLPTWDCKVPLNVNDFDLRAEMKTPPAVYSMSSEALFATMRGEVNDFTRNCAFHLDFINPVLNSIARRASKGPNAEANELDTLERVVEEKYLNACDPDNPLHFMTIWTARGYVAKSRFVQHLSASSRSTETQTDAQRELGVSYALRMLECDTKLMAAEAIKGFRWLVFLHFPFPAYVHLVQELRVRPLRPDATRCWEIMSANCTARFMDIENQDNPMERKDNPFFKIFAGVVIQAWTAREDAIAKLSGGGGGDRGGQQQHVETPPTIITQVRKRLEFLRLDDLERRQASNENSAMGTPGSNNLAMQEPMALGGFNSFYNMGGDASFNNTGSGLFPMVPAHSQASPVGFDVNQWGWPAQNWNSMLGHGW</sequence>
<feature type="domain" description="Xylanolytic transcriptional activator regulatory" evidence="4">
    <location>
        <begin position="190"/>
        <end position="263"/>
    </location>
</feature>
<evidence type="ECO:0000256" key="3">
    <source>
        <dbReference type="SAM" id="MobiDB-lite"/>
    </source>
</evidence>
<dbReference type="GO" id="GO:0005634">
    <property type="term" value="C:nucleus"/>
    <property type="evidence" value="ECO:0007669"/>
    <property type="project" value="UniProtKB-SubCell"/>
</dbReference>
<dbReference type="AlphaFoldDB" id="A0A9W9CQV2"/>
<proteinExistence type="predicted"/>
<keyword evidence="2" id="KW-0539">Nucleus</keyword>
<keyword evidence="6" id="KW-1185">Reference proteome</keyword>
<dbReference type="InterPro" id="IPR050613">
    <property type="entry name" value="Sec_Metabolite_Reg"/>
</dbReference>
<evidence type="ECO:0000256" key="1">
    <source>
        <dbReference type="ARBA" id="ARBA00004123"/>
    </source>
</evidence>
<accession>A0A9W9CQV2</accession>
<dbReference type="OrthoDB" id="2269373at2759"/>
<comment type="subcellular location">
    <subcellularLocation>
        <location evidence="1">Nucleus</location>
    </subcellularLocation>
</comment>
<dbReference type="GO" id="GO:0003677">
    <property type="term" value="F:DNA binding"/>
    <property type="evidence" value="ECO:0007669"/>
    <property type="project" value="InterPro"/>
</dbReference>
<dbReference type="Pfam" id="PF04082">
    <property type="entry name" value="Fungal_trans"/>
    <property type="match status" value="1"/>
</dbReference>
<dbReference type="SMART" id="SM00906">
    <property type="entry name" value="Fungal_trans"/>
    <property type="match status" value="1"/>
</dbReference>
<feature type="region of interest" description="Disordered" evidence="3">
    <location>
        <begin position="1"/>
        <end position="26"/>
    </location>
</feature>
<organism evidence="5 6">
    <name type="scientific">Neocucurbitaria cava</name>
    <dbReference type="NCBI Taxonomy" id="798079"/>
    <lineage>
        <taxon>Eukaryota</taxon>
        <taxon>Fungi</taxon>
        <taxon>Dikarya</taxon>
        <taxon>Ascomycota</taxon>
        <taxon>Pezizomycotina</taxon>
        <taxon>Dothideomycetes</taxon>
        <taxon>Pleosporomycetidae</taxon>
        <taxon>Pleosporales</taxon>
        <taxon>Pleosporineae</taxon>
        <taxon>Cucurbitariaceae</taxon>
        <taxon>Neocucurbitaria</taxon>
    </lineage>
</organism>
<dbReference type="InterPro" id="IPR007219">
    <property type="entry name" value="XnlR_reg_dom"/>
</dbReference>
<dbReference type="EMBL" id="JAPEUY010000001">
    <property type="protein sequence ID" value="KAJ4377286.1"/>
    <property type="molecule type" value="Genomic_DNA"/>
</dbReference>
<dbReference type="GO" id="GO:0006351">
    <property type="term" value="P:DNA-templated transcription"/>
    <property type="evidence" value="ECO:0007669"/>
    <property type="project" value="InterPro"/>
</dbReference>
<reference evidence="5" key="1">
    <citation type="submission" date="2022-10" db="EMBL/GenBank/DDBJ databases">
        <title>Tapping the CABI collections for fungal endophytes: first genome assemblies for Collariella, Neodidymelliopsis, Ascochyta clinopodiicola, Didymella pomorum, Didymosphaeria variabile, Neocosmospora piperis and Neocucurbitaria cava.</title>
        <authorList>
            <person name="Hill R."/>
        </authorList>
    </citation>
    <scope>NUCLEOTIDE SEQUENCE</scope>
    <source>
        <strain evidence="5">IMI 356814</strain>
    </source>
</reference>
<dbReference type="PANTHER" id="PTHR31001:SF45">
    <property type="entry name" value="ZN(II)2CYS6 TRANSCRIPTION FACTOR (EUROFUNG)"/>
    <property type="match status" value="1"/>
</dbReference>
<dbReference type="CDD" id="cd12148">
    <property type="entry name" value="fungal_TF_MHR"/>
    <property type="match status" value="1"/>
</dbReference>
<evidence type="ECO:0000256" key="2">
    <source>
        <dbReference type="ARBA" id="ARBA00023242"/>
    </source>
</evidence>
<gene>
    <name evidence="5" type="ORF">N0V83_000110</name>
</gene>
<evidence type="ECO:0000313" key="6">
    <source>
        <dbReference type="Proteomes" id="UP001140560"/>
    </source>
</evidence>
<comment type="caution">
    <text evidence="5">The sequence shown here is derived from an EMBL/GenBank/DDBJ whole genome shotgun (WGS) entry which is preliminary data.</text>
</comment>
<dbReference type="Proteomes" id="UP001140560">
    <property type="component" value="Unassembled WGS sequence"/>
</dbReference>
<evidence type="ECO:0000259" key="4">
    <source>
        <dbReference type="SMART" id="SM00906"/>
    </source>
</evidence>